<evidence type="ECO:0000313" key="2">
    <source>
        <dbReference type="EMBL" id="KAJ1093266.1"/>
    </source>
</evidence>
<accession>A0AAV7LPE6</accession>
<organism evidence="2 3">
    <name type="scientific">Pleurodeles waltl</name>
    <name type="common">Iberian ribbed newt</name>
    <dbReference type="NCBI Taxonomy" id="8319"/>
    <lineage>
        <taxon>Eukaryota</taxon>
        <taxon>Metazoa</taxon>
        <taxon>Chordata</taxon>
        <taxon>Craniata</taxon>
        <taxon>Vertebrata</taxon>
        <taxon>Euteleostomi</taxon>
        <taxon>Amphibia</taxon>
        <taxon>Batrachia</taxon>
        <taxon>Caudata</taxon>
        <taxon>Salamandroidea</taxon>
        <taxon>Salamandridae</taxon>
        <taxon>Pleurodelinae</taxon>
        <taxon>Pleurodeles</taxon>
    </lineage>
</organism>
<dbReference type="Proteomes" id="UP001066276">
    <property type="component" value="Chromosome 11"/>
</dbReference>
<protein>
    <submittedName>
        <fullName evidence="2">Uncharacterized protein</fullName>
    </submittedName>
</protein>
<evidence type="ECO:0000313" key="3">
    <source>
        <dbReference type="Proteomes" id="UP001066276"/>
    </source>
</evidence>
<name>A0AAV7LPE6_PLEWA</name>
<feature type="region of interest" description="Disordered" evidence="1">
    <location>
        <begin position="93"/>
        <end position="117"/>
    </location>
</feature>
<dbReference type="EMBL" id="JANPWB010000015">
    <property type="protein sequence ID" value="KAJ1093266.1"/>
    <property type="molecule type" value="Genomic_DNA"/>
</dbReference>
<dbReference type="AlphaFoldDB" id="A0AAV7LPE6"/>
<gene>
    <name evidence="2" type="ORF">NDU88_006371</name>
</gene>
<reference evidence="2" key="1">
    <citation type="journal article" date="2022" name="bioRxiv">
        <title>Sequencing and chromosome-scale assembly of the giantPleurodeles waltlgenome.</title>
        <authorList>
            <person name="Brown T."/>
            <person name="Elewa A."/>
            <person name="Iarovenko S."/>
            <person name="Subramanian E."/>
            <person name="Araus A.J."/>
            <person name="Petzold A."/>
            <person name="Susuki M."/>
            <person name="Suzuki K.-i.T."/>
            <person name="Hayashi T."/>
            <person name="Toyoda A."/>
            <person name="Oliveira C."/>
            <person name="Osipova E."/>
            <person name="Leigh N.D."/>
            <person name="Simon A."/>
            <person name="Yun M.H."/>
        </authorList>
    </citation>
    <scope>NUCLEOTIDE SEQUENCE</scope>
    <source>
        <strain evidence="2">20211129_DDA</strain>
        <tissue evidence="2">Liver</tissue>
    </source>
</reference>
<keyword evidence="3" id="KW-1185">Reference proteome</keyword>
<proteinExistence type="predicted"/>
<evidence type="ECO:0000256" key="1">
    <source>
        <dbReference type="SAM" id="MobiDB-lite"/>
    </source>
</evidence>
<sequence>MRAPTKHRGPHTPLPIAAHLVLERKVQLKRLVAPATARMLALGVDRRAFDIPSALGTPCAVKPSRSHAHSTQSSQGVGFGRALIGASELGLLTRPNAPDARTHTRNSKPGPAEAPAHCRMGRGCRAAREWLLAVNAGELHYPVGGHRNSRRTLFAACATR</sequence>
<comment type="caution">
    <text evidence="2">The sequence shown here is derived from an EMBL/GenBank/DDBJ whole genome shotgun (WGS) entry which is preliminary data.</text>
</comment>